<dbReference type="Proteomes" id="UP001217754">
    <property type="component" value="Chromosome 4"/>
</dbReference>
<keyword evidence="2 5" id="KW-0560">Oxidoreductase</keyword>
<proteinExistence type="inferred from homology"/>
<accession>A0AAF0JAD0</accession>
<feature type="domain" description="Ketoreductase" evidence="4">
    <location>
        <begin position="10"/>
        <end position="186"/>
    </location>
</feature>
<dbReference type="PANTHER" id="PTHR42901:SF1">
    <property type="entry name" value="ALCOHOL DEHYDROGENASE"/>
    <property type="match status" value="1"/>
</dbReference>
<evidence type="ECO:0000256" key="3">
    <source>
        <dbReference type="RuleBase" id="RU000363"/>
    </source>
</evidence>
<dbReference type="PRINTS" id="PR00081">
    <property type="entry name" value="GDHRDH"/>
</dbReference>
<dbReference type="InterPro" id="IPR002347">
    <property type="entry name" value="SDR_fam"/>
</dbReference>
<name>A0AAF0JAD0_9BASI</name>
<dbReference type="InterPro" id="IPR057326">
    <property type="entry name" value="KR_dom"/>
</dbReference>
<protein>
    <submittedName>
        <fullName evidence="5">3-hydroxy acid dehydrogenase</fullName>
        <ecNumber evidence="5">1.1.1.381</ecNumber>
    </submittedName>
</protein>
<dbReference type="SMART" id="SM00822">
    <property type="entry name" value="PKS_KR"/>
    <property type="match status" value="1"/>
</dbReference>
<evidence type="ECO:0000313" key="6">
    <source>
        <dbReference type="Proteomes" id="UP001217754"/>
    </source>
</evidence>
<dbReference type="GeneID" id="85226303"/>
<dbReference type="PANTHER" id="PTHR42901">
    <property type="entry name" value="ALCOHOL DEHYDROGENASE"/>
    <property type="match status" value="1"/>
</dbReference>
<evidence type="ECO:0000256" key="2">
    <source>
        <dbReference type="ARBA" id="ARBA00023002"/>
    </source>
</evidence>
<sequence>MFSAARLQDKVVLVTGASSGIGAATAKLFAQAGANVVLAARRADKLSAVREECEAANKAGQSGKGGRYAAISLDMRNTEQIDKVLTQLPDWGKDVDVLVNNAGLAVGTDRVGDLQLDEVDRMFETNVRGLIHITQVFVREFKRRSTGHIINIGSIAGVEAYPGGSVYCASKFAVRAFTSALNKELYDTPIRVSNIQPGMVETEFSVVRFRGDQTAADKVYDGIEPLTAEDIAEEVVWTASRKPHVNLAEVLVMPVNQASPYHVARPGK</sequence>
<evidence type="ECO:0000313" key="5">
    <source>
        <dbReference type="EMBL" id="WFD39672.1"/>
    </source>
</evidence>
<dbReference type="EC" id="1.1.1.381" evidence="5"/>
<dbReference type="InterPro" id="IPR036291">
    <property type="entry name" value="NAD(P)-bd_dom_sf"/>
</dbReference>
<evidence type="ECO:0000259" key="4">
    <source>
        <dbReference type="SMART" id="SM00822"/>
    </source>
</evidence>
<keyword evidence="6" id="KW-1185">Reference proteome</keyword>
<dbReference type="RefSeq" id="XP_060122569.1">
    <property type="nucleotide sequence ID" value="XM_060266586.1"/>
</dbReference>
<dbReference type="GO" id="GO:0016616">
    <property type="term" value="F:oxidoreductase activity, acting on the CH-OH group of donors, NAD or NADP as acceptor"/>
    <property type="evidence" value="ECO:0007669"/>
    <property type="project" value="UniProtKB-ARBA"/>
</dbReference>
<dbReference type="SUPFAM" id="SSF51735">
    <property type="entry name" value="NAD(P)-binding Rossmann-fold domains"/>
    <property type="match status" value="1"/>
</dbReference>
<dbReference type="AlphaFoldDB" id="A0AAF0JAD0"/>
<dbReference type="EMBL" id="CP119961">
    <property type="protein sequence ID" value="WFD39672.1"/>
    <property type="molecule type" value="Genomic_DNA"/>
</dbReference>
<reference evidence="5" key="1">
    <citation type="submission" date="2023-03" db="EMBL/GenBank/DDBJ databases">
        <title>Mating type loci evolution in Malassezia.</title>
        <authorList>
            <person name="Coelho M.A."/>
        </authorList>
    </citation>
    <scope>NUCLEOTIDE SEQUENCE</scope>
    <source>
        <strain evidence="5">CBS 9431</strain>
    </source>
</reference>
<dbReference type="PRINTS" id="PR00080">
    <property type="entry name" value="SDRFAMILY"/>
</dbReference>
<dbReference type="FunFam" id="3.40.50.720:FF:000047">
    <property type="entry name" value="NADP-dependent L-serine/L-allo-threonine dehydrogenase"/>
    <property type="match status" value="1"/>
</dbReference>
<gene>
    <name evidence="5" type="ORF">MJAP1_002652</name>
</gene>
<dbReference type="Gene3D" id="3.40.50.720">
    <property type="entry name" value="NAD(P)-binding Rossmann-like Domain"/>
    <property type="match status" value="1"/>
</dbReference>
<comment type="similarity">
    <text evidence="1 3">Belongs to the short-chain dehydrogenases/reductases (SDR) family.</text>
</comment>
<organism evidence="5 6">
    <name type="scientific">Malassezia japonica</name>
    <dbReference type="NCBI Taxonomy" id="223818"/>
    <lineage>
        <taxon>Eukaryota</taxon>
        <taxon>Fungi</taxon>
        <taxon>Dikarya</taxon>
        <taxon>Basidiomycota</taxon>
        <taxon>Ustilaginomycotina</taxon>
        <taxon>Malasseziomycetes</taxon>
        <taxon>Malasseziales</taxon>
        <taxon>Malasseziaceae</taxon>
        <taxon>Malassezia</taxon>
    </lineage>
</organism>
<evidence type="ECO:0000256" key="1">
    <source>
        <dbReference type="ARBA" id="ARBA00006484"/>
    </source>
</evidence>
<dbReference type="Pfam" id="PF00106">
    <property type="entry name" value="adh_short"/>
    <property type="match status" value="1"/>
</dbReference>